<gene>
    <name evidence="5" type="ORF">J2Z79_002712</name>
</gene>
<proteinExistence type="predicted"/>
<dbReference type="SUPFAM" id="SSF46689">
    <property type="entry name" value="Homeodomain-like"/>
    <property type="match status" value="1"/>
</dbReference>
<dbReference type="RefSeq" id="WP_245302744.1">
    <property type="nucleotide sequence ID" value="NZ_JAGGLG010000025.1"/>
</dbReference>
<dbReference type="InterPro" id="IPR050109">
    <property type="entry name" value="HTH-type_TetR-like_transc_reg"/>
</dbReference>
<dbReference type="PROSITE" id="PS01081">
    <property type="entry name" value="HTH_TETR_1"/>
    <property type="match status" value="1"/>
</dbReference>
<name>A0ABS4JUS8_9FIRM</name>
<sequence>MRRTTSPQPDGTEFSGKVEKMSERAEATRRKLLEAAEEVFAELGFFRASVAEITRRANVAQGTFYIYFKAKEDIFRALVRTMSHDLRQELAMAVASITDRAEAERVGLETFLHFVTRRRNLYIIVRECEFVDPELHRWYYSRLAEGYMRGLRQAMARGQFRQLDAEAAAYALMGAFHMVGMRWALWEGRVPPREVVESVVSIVLHGLVPRPGEGDPGQPAG</sequence>
<dbReference type="PROSITE" id="PS50977">
    <property type="entry name" value="HTH_TETR_2"/>
    <property type="match status" value="1"/>
</dbReference>
<dbReference type="InterPro" id="IPR009057">
    <property type="entry name" value="Homeodomain-like_sf"/>
</dbReference>
<dbReference type="InterPro" id="IPR041490">
    <property type="entry name" value="KstR2_TetR_C"/>
</dbReference>
<comment type="caution">
    <text evidence="5">The sequence shown here is derived from an EMBL/GenBank/DDBJ whole genome shotgun (WGS) entry which is preliminary data.</text>
</comment>
<accession>A0ABS4JUS8</accession>
<keyword evidence="1 2" id="KW-0238">DNA-binding</keyword>
<evidence type="ECO:0000259" key="4">
    <source>
        <dbReference type="PROSITE" id="PS50977"/>
    </source>
</evidence>
<evidence type="ECO:0000256" key="2">
    <source>
        <dbReference type="PROSITE-ProRule" id="PRU00335"/>
    </source>
</evidence>
<protein>
    <submittedName>
        <fullName evidence="5">AcrR family transcriptional regulator</fullName>
    </submittedName>
</protein>
<dbReference type="PANTHER" id="PTHR30055">
    <property type="entry name" value="HTH-TYPE TRANSCRIPTIONAL REGULATOR RUTR"/>
    <property type="match status" value="1"/>
</dbReference>
<evidence type="ECO:0000256" key="3">
    <source>
        <dbReference type="SAM" id="MobiDB-lite"/>
    </source>
</evidence>
<reference evidence="5 6" key="1">
    <citation type="submission" date="2021-03" db="EMBL/GenBank/DDBJ databases">
        <title>Genomic Encyclopedia of Type Strains, Phase IV (KMG-IV): sequencing the most valuable type-strain genomes for metagenomic binning, comparative biology and taxonomic classification.</title>
        <authorList>
            <person name="Goeker M."/>
        </authorList>
    </citation>
    <scope>NUCLEOTIDE SEQUENCE [LARGE SCALE GENOMIC DNA]</scope>
    <source>
        <strain evidence="5 6">DSM 27138</strain>
    </source>
</reference>
<feature type="domain" description="HTH tetR-type" evidence="4">
    <location>
        <begin position="26"/>
        <end position="86"/>
    </location>
</feature>
<dbReference type="InterPro" id="IPR023772">
    <property type="entry name" value="DNA-bd_HTH_TetR-type_CS"/>
</dbReference>
<organism evidence="5 6">
    <name type="scientific">Symbiobacterium terraclitae</name>
    <dbReference type="NCBI Taxonomy" id="557451"/>
    <lineage>
        <taxon>Bacteria</taxon>
        <taxon>Bacillati</taxon>
        <taxon>Bacillota</taxon>
        <taxon>Clostridia</taxon>
        <taxon>Eubacteriales</taxon>
        <taxon>Symbiobacteriaceae</taxon>
        <taxon>Symbiobacterium</taxon>
    </lineage>
</organism>
<dbReference type="Pfam" id="PF17932">
    <property type="entry name" value="TetR_C_24"/>
    <property type="match status" value="1"/>
</dbReference>
<feature type="DNA-binding region" description="H-T-H motif" evidence="2">
    <location>
        <begin position="49"/>
        <end position="68"/>
    </location>
</feature>
<dbReference type="Pfam" id="PF00440">
    <property type="entry name" value="TetR_N"/>
    <property type="match status" value="1"/>
</dbReference>
<dbReference type="Gene3D" id="1.10.10.60">
    <property type="entry name" value="Homeodomain-like"/>
    <property type="match status" value="1"/>
</dbReference>
<evidence type="ECO:0000313" key="6">
    <source>
        <dbReference type="Proteomes" id="UP001519289"/>
    </source>
</evidence>
<dbReference type="SUPFAM" id="SSF48498">
    <property type="entry name" value="Tetracyclin repressor-like, C-terminal domain"/>
    <property type="match status" value="1"/>
</dbReference>
<dbReference type="PANTHER" id="PTHR30055:SF226">
    <property type="entry name" value="HTH-TYPE TRANSCRIPTIONAL REGULATOR PKSA"/>
    <property type="match status" value="1"/>
</dbReference>
<evidence type="ECO:0000256" key="1">
    <source>
        <dbReference type="ARBA" id="ARBA00023125"/>
    </source>
</evidence>
<keyword evidence="6" id="KW-1185">Reference proteome</keyword>
<dbReference type="InterPro" id="IPR001647">
    <property type="entry name" value="HTH_TetR"/>
</dbReference>
<evidence type="ECO:0000313" key="5">
    <source>
        <dbReference type="EMBL" id="MBP2019285.1"/>
    </source>
</evidence>
<feature type="region of interest" description="Disordered" evidence="3">
    <location>
        <begin position="1"/>
        <end position="22"/>
    </location>
</feature>
<dbReference type="PRINTS" id="PR00455">
    <property type="entry name" value="HTHTETR"/>
</dbReference>
<dbReference type="InterPro" id="IPR036271">
    <property type="entry name" value="Tet_transcr_reg_TetR-rel_C_sf"/>
</dbReference>
<dbReference type="Gene3D" id="1.10.357.10">
    <property type="entry name" value="Tetracycline Repressor, domain 2"/>
    <property type="match status" value="1"/>
</dbReference>
<dbReference type="EMBL" id="JAGGLG010000025">
    <property type="protein sequence ID" value="MBP2019285.1"/>
    <property type="molecule type" value="Genomic_DNA"/>
</dbReference>
<dbReference type="Proteomes" id="UP001519289">
    <property type="component" value="Unassembled WGS sequence"/>
</dbReference>